<dbReference type="PROSITE" id="PS00086">
    <property type="entry name" value="CYTOCHROME_P450"/>
    <property type="match status" value="1"/>
</dbReference>
<dbReference type="CDD" id="cd20617">
    <property type="entry name" value="CYP1_2-like"/>
    <property type="match status" value="1"/>
</dbReference>
<evidence type="ECO:0000256" key="8">
    <source>
        <dbReference type="ARBA" id="ARBA00022848"/>
    </source>
</evidence>
<comment type="similarity">
    <text evidence="4 14">Belongs to the cytochrome P450 family.</text>
</comment>
<dbReference type="Pfam" id="PF00067">
    <property type="entry name" value="p450"/>
    <property type="match status" value="2"/>
</dbReference>
<dbReference type="GO" id="GO:0006805">
    <property type="term" value="P:xenobiotic metabolic process"/>
    <property type="evidence" value="ECO:0007669"/>
    <property type="project" value="TreeGrafter"/>
</dbReference>
<evidence type="ECO:0000256" key="15">
    <source>
        <dbReference type="SAM" id="Phobius"/>
    </source>
</evidence>
<sequence length="474" mass="54645">QSGISASSQLFTSTFSMLLLLIAVLSALFIFYHIYWKRRNLPPGPIPLPFIGNLHTLYFYEPGYEAFRLWKEKYGRCFTFWLADRPAIVVADYELMKQTLVKDGAAYSGRQSTPLDKIVRGGDYGIIGTSGELWQQQRRFALHVFRDFGMGKDIMQERVLEEVNDFLEKCQKSLGQPLDLRDHIDSAVGSIINGLLFGFRFDESNMGQFYRVKAVLVRMMEMSARPLFVVYMLFPWLDVLPFFKAYSKEAYLKEQKRLEKEPENGGFTQAQLRNACLDMWIAGMETTSNTLYWGVLYVLLHDEVQTSIHEEMDTVIGSDRLITNADRSKLHYMNATIDEVQRLANLLPMNVLHETTCDVEIEGYHIPSGTLFLPQISSVLYDEKVFPHPYDFDPRRHLTENGTFVRSDEMVPFSMGKRQCLGEGLARMELFLFLANFFNKFEVSTHGNERPSTVKKFGGTVRAQDFCVVLKERQ</sequence>
<dbReference type="PRINTS" id="PR00463">
    <property type="entry name" value="EP450I"/>
</dbReference>
<dbReference type="GO" id="GO:0016712">
    <property type="term" value="F:oxidoreductase activity, acting on paired donors, with incorporation or reduction of molecular oxygen, reduced flavin or flavoprotein as one donor, and incorporation of one atom of oxygen"/>
    <property type="evidence" value="ECO:0007669"/>
    <property type="project" value="TreeGrafter"/>
</dbReference>
<evidence type="ECO:0000256" key="5">
    <source>
        <dbReference type="ARBA" id="ARBA00022617"/>
    </source>
</evidence>
<keyword evidence="5 13" id="KW-0349">Heme</keyword>
<dbReference type="InterPro" id="IPR036396">
    <property type="entry name" value="Cyt_P450_sf"/>
</dbReference>
<evidence type="ECO:0000256" key="2">
    <source>
        <dbReference type="ARBA" id="ARBA00004174"/>
    </source>
</evidence>
<evidence type="ECO:0000256" key="6">
    <source>
        <dbReference type="ARBA" id="ARBA00022723"/>
    </source>
</evidence>
<dbReference type="GO" id="GO:0005789">
    <property type="term" value="C:endoplasmic reticulum membrane"/>
    <property type="evidence" value="ECO:0007669"/>
    <property type="project" value="UniProtKB-SubCell"/>
</dbReference>
<dbReference type="AlphaFoldDB" id="A0A7I4YSP2"/>
<dbReference type="InterPro" id="IPR002401">
    <property type="entry name" value="Cyt_P450_E_grp-I"/>
</dbReference>
<evidence type="ECO:0000256" key="7">
    <source>
        <dbReference type="ARBA" id="ARBA00022824"/>
    </source>
</evidence>
<feature type="binding site" description="axial binding residue" evidence="13">
    <location>
        <position position="420"/>
    </location>
    <ligand>
        <name>heme</name>
        <dbReference type="ChEBI" id="CHEBI:30413"/>
    </ligand>
    <ligandPart>
        <name>Fe</name>
        <dbReference type="ChEBI" id="CHEBI:18248"/>
    </ligandPart>
</feature>
<dbReference type="SUPFAM" id="SSF48264">
    <property type="entry name" value="Cytochrome P450"/>
    <property type="match status" value="1"/>
</dbReference>
<dbReference type="GO" id="GO:0006082">
    <property type="term" value="P:organic acid metabolic process"/>
    <property type="evidence" value="ECO:0007669"/>
    <property type="project" value="TreeGrafter"/>
</dbReference>
<dbReference type="InterPro" id="IPR050182">
    <property type="entry name" value="Cytochrome_P450_fam2"/>
</dbReference>
<dbReference type="FunFam" id="1.10.630.10:FF:000238">
    <property type="entry name" value="Cytochrome P450 2A6"/>
    <property type="match status" value="1"/>
</dbReference>
<dbReference type="PRINTS" id="PR00385">
    <property type="entry name" value="P450"/>
</dbReference>
<comment type="cofactor">
    <cofactor evidence="1 13">
        <name>heme</name>
        <dbReference type="ChEBI" id="CHEBI:30413"/>
    </cofactor>
</comment>
<evidence type="ECO:0000256" key="1">
    <source>
        <dbReference type="ARBA" id="ARBA00001971"/>
    </source>
</evidence>
<evidence type="ECO:0000256" key="11">
    <source>
        <dbReference type="ARBA" id="ARBA00023033"/>
    </source>
</evidence>
<keyword evidence="11 14" id="KW-0503">Monooxygenase</keyword>
<keyword evidence="16" id="KW-1185">Reference proteome</keyword>
<evidence type="ECO:0000313" key="17">
    <source>
        <dbReference type="WBParaSite" id="HCON_00133050-00001"/>
    </source>
</evidence>
<dbReference type="GO" id="GO:0005506">
    <property type="term" value="F:iron ion binding"/>
    <property type="evidence" value="ECO:0007669"/>
    <property type="project" value="InterPro"/>
</dbReference>
<accession>A0A7I4YSP2</accession>
<evidence type="ECO:0000256" key="9">
    <source>
        <dbReference type="ARBA" id="ARBA00023002"/>
    </source>
</evidence>
<dbReference type="PANTHER" id="PTHR24300">
    <property type="entry name" value="CYTOCHROME P450 508A4-RELATED"/>
    <property type="match status" value="1"/>
</dbReference>
<organism evidence="16 17">
    <name type="scientific">Haemonchus contortus</name>
    <name type="common">Barber pole worm</name>
    <dbReference type="NCBI Taxonomy" id="6289"/>
    <lineage>
        <taxon>Eukaryota</taxon>
        <taxon>Metazoa</taxon>
        <taxon>Ecdysozoa</taxon>
        <taxon>Nematoda</taxon>
        <taxon>Chromadorea</taxon>
        <taxon>Rhabditida</taxon>
        <taxon>Rhabditina</taxon>
        <taxon>Rhabditomorpha</taxon>
        <taxon>Strongyloidea</taxon>
        <taxon>Trichostrongylidae</taxon>
        <taxon>Haemonchus</taxon>
    </lineage>
</organism>
<comment type="subcellular location">
    <subcellularLocation>
        <location evidence="3">Endoplasmic reticulum membrane</location>
        <topology evidence="3">Peripheral membrane protein</topology>
    </subcellularLocation>
    <subcellularLocation>
        <location evidence="2">Microsome membrane</location>
        <topology evidence="2">Peripheral membrane protein</topology>
    </subcellularLocation>
</comment>
<dbReference type="OrthoDB" id="5798924at2759"/>
<keyword evidence="8" id="KW-0492">Microsome</keyword>
<reference evidence="17" key="1">
    <citation type="submission" date="2020-12" db="UniProtKB">
        <authorList>
            <consortium name="WormBaseParasite"/>
        </authorList>
    </citation>
    <scope>IDENTIFICATION</scope>
    <source>
        <strain evidence="17">MHco3</strain>
    </source>
</reference>
<keyword evidence="15" id="KW-1133">Transmembrane helix</keyword>
<dbReference type="WBParaSite" id="HCON_00133050-00001">
    <property type="protein sequence ID" value="HCON_00133050-00001"/>
    <property type="gene ID" value="HCON_00133050"/>
</dbReference>
<dbReference type="InterPro" id="IPR017972">
    <property type="entry name" value="Cyt_P450_CS"/>
</dbReference>
<keyword evidence="9 14" id="KW-0560">Oxidoreductase</keyword>
<dbReference type="Gene3D" id="1.10.630.10">
    <property type="entry name" value="Cytochrome P450"/>
    <property type="match status" value="1"/>
</dbReference>
<dbReference type="OMA" id="DFNDPDC"/>
<evidence type="ECO:0000256" key="10">
    <source>
        <dbReference type="ARBA" id="ARBA00023004"/>
    </source>
</evidence>
<evidence type="ECO:0000256" key="14">
    <source>
        <dbReference type="RuleBase" id="RU000461"/>
    </source>
</evidence>
<keyword evidence="12 15" id="KW-0472">Membrane</keyword>
<evidence type="ECO:0000256" key="4">
    <source>
        <dbReference type="ARBA" id="ARBA00010617"/>
    </source>
</evidence>
<proteinExistence type="inferred from homology"/>
<dbReference type="InterPro" id="IPR001128">
    <property type="entry name" value="Cyt_P450"/>
</dbReference>
<evidence type="ECO:0000256" key="13">
    <source>
        <dbReference type="PIRSR" id="PIRSR602401-1"/>
    </source>
</evidence>
<keyword evidence="15" id="KW-0812">Transmembrane</keyword>
<name>A0A7I4YSP2_HAECO</name>
<evidence type="ECO:0000256" key="12">
    <source>
        <dbReference type="ARBA" id="ARBA00023136"/>
    </source>
</evidence>
<evidence type="ECO:0000313" key="16">
    <source>
        <dbReference type="Proteomes" id="UP000025227"/>
    </source>
</evidence>
<dbReference type="Proteomes" id="UP000025227">
    <property type="component" value="Unplaced"/>
</dbReference>
<keyword evidence="7" id="KW-0256">Endoplasmic reticulum</keyword>
<protein>
    <submittedName>
        <fullName evidence="17">Cytochrome</fullName>
    </submittedName>
</protein>
<dbReference type="GO" id="GO:0020037">
    <property type="term" value="F:heme binding"/>
    <property type="evidence" value="ECO:0007669"/>
    <property type="project" value="InterPro"/>
</dbReference>
<evidence type="ECO:0000256" key="3">
    <source>
        <dbReference type="ARBA" id="ARBA00004406"/>
    </source>
</evidence>
<keyword evidence="6 13" id="KW-0479">Metal-binding</keyword>
<dbReference type="PANTHER" id="PTHR24300:SF369">
    <property type="entry name" value="CYTOCHROME P450 FAMILY"/>
    <property type="match status" value="1"/>
</dbReference>
<feature type="transmembrane region" description="Helical" evidence="15">
    <location>
        <begin position="15"/>
        <end position="35"/>
    </location>
</feature>
<keyword evidence="10 13" id="KW-0408">Iron</keyword>